<keyword evidence="2" id="KW-0812">Transmembrane</keyword>
<dbReference type="InterPro" id="IPR036388">
    <property type="entry name" value="WH-like_DNA-bd_sf"/>
</dbReference>
<dbReference type="InterPro" id="IPR015943">
    <property type="entry name" value="WD40/YVTN_repeat-like_dom_sf"/>
</dbReference>
<dbReference type="Pfam" id="PF07494">
    <property type="entry name" value="Reg_prop"/>
    <property type="match status" value="1"/>
</dbReference>
<evidence type="ECO:0000259" key="3">
    <source>
        <dbReference type="SMART" id="SM00421"/>
    </source>
</evidence>
<proteinExistence type="predicted"/>
<sequence length="918" mass="106347">MAHTAFSQELPPINTFVTESYKAESQNWSISQANNKFVYLANNKGLLEFNGAVWKLYPTPNETIMRSVKAVNNTIYTGFYMDFGYWDKDEFGNLNYTSIVDKYNIDVLEDEQFWNIITADDWIIFQSLQNIYLFNSKNNQIKIINSETNISKIFKIDGSIYFHQVNKGIFIIEQGKPKLVWDFKEMLNSVINIFKHNNGFLVFTDNNGAYIIQDNEIKEWESPINKTLKNQSVYSIAKLSNNNYMIGTIANGAYYCSNNGVIQFNLNKKNGLNNNTVLAVFEDQNKNVWLGLDNGLGVININAPYKIYKDLDGNLGTVYTSILFKNYLYLGTNQGVFYRKLNTNDTFSFIQGSEGQVWKLKIIDDTLFCGHNSGTFIITNNKLSKIVNQQGTWDFKIVNDSTLLQGNYNGIHLFKKSNEQWRYSHKIDGFNISSRYFEYLKPNKIIVNHEYKGIFSIDVDKNLTHATKVVIDTSVNKSLHSSLLKYQNNILYAEKKGVYRYIENENTFKKDSLFSKLIPKSNYASGKLVNDNNTKIWSFCTNNINYLTPGNLSDNYQINSVHIAGNLIKKPLGFENITPIGNQNYLIGGLDGYLLLNLDKITNKQQFNIQLNSVKKSNLDNNQTLLNLHQQNPTINHTNNNISFYYSVPYFQKGLLIQYQYYLENHSKTWSDWSNSSETTFENLPFGNYIFKVRARVGNTITQNTETYTFSIARPWYLSNLLIVLYVLMIALFSVFMHNFYKRLYAEQREKLLEKQKKDFEIKTLANEKELMKIKNNQLKADVDSKNRELAISTMSIIKKNEFLSAIKNELKNGDEDSIKKVVKIINKNLTNTDDWKMFKEAFNNADKDFINKIKSVHPTLTPNDLRLCAYLRLNLSSKEIAPLLNISPKSVEVKRYRLRKKMNLPHDQNLTNYILEI</sequence>
<dbReference type="SUPFAM" id="SSF46894">
    <property type="entry name" value="C-terminal effector domain of the bipartite response regulators"/>
    <property type="match status" value="1"/>
</dbReference>
<dbReference type="Gene3D" id="2.60.40.10">
    <property type="entry name" value="Immunoglobulins"/>
    <property type="match status" value="1"/>
</dbReference>
<accession>A0ABW3JNJ2</accession>
<keyword evidence="2" id="KW-0472">Membrane</keyword>
<name>A0ABW3JNJ2_9FLAO</name>
<dbReference type="InterPro" id="IPR011110">
    <property type="entry name" value="Reg_prop"/>
</dbReference>
<dbReference type="Pfam" id="PF07495">
    <property type="entry name" value="Y_Y_Y"/>
    <property type="match status" value="1"/>
</dbReference>
<dbReference type="InterPro" id="IPR011123">
    <property type="entry name" value="Y_Y_Y"/>
</dbReference>
<dbReference type="SUPFAM" id="SSF63829">
    <property type="entry name" value="Calcium-dependent phosphotriesterase"/>
    <property type="match status" value="1"/>
</dbReference>
<gene>
    <name evidence="4" type="ORF">ACFQ1U_01470</name>
</gene>
<keyword evidence="1" id="KW-0175">Coiled coil</keyword>
<dbReference type="InterPro" id="IPR013783">
    <property type="entry name" value="Ig-like_fold"/>
</dbReference>
<keyword evidence="5" id="KW-1185">Reference proteome</keyword>
<protein>
    <submittedName>
        <fullName evidence="4">Triple tyrosine motif-containing protein</fullName>
    </submittedName>
</protein>
<dbReference type="RefSeq" id="WP_386104564.1">
    <property type="nucleotide sequence ID" value="NZ_JBHTJR010000014.1"/>
</dbReference>
<evidence type="ECO:0000313" key="4">
    <source>
        <dbReference type="EMBL" id="MFD0991861.1"/>
    </source>
</evidence>
<dbReference type="Pfam" id="PF00196">
    <property type="entry name" value="GerE"/>
    <property type="match status" value="1"/>
</dbReference>
<evidence type="ECO:0000313" key="5">
    <source>
        <dbReference type="Proteomes" id="UP001597062"/>
    </source>
</evidence>
<evidence type="ECO:0000256" key="2">
    <source>
        <dbReference type="SAM" id="Phobius"/>
    </source>
</evidence>
<dbReference type="Gene3D" id="2.130.10.10">
    <property type="entry name" value="YVTN repeat-like/Quinoprotein amine dehydrogenase"/>
    <property type="match status" value="1"/>
</dbReference>
<feature type="coiled-coil region" evidence="1">
    <location>
        <begin position="762"/>
        <end position="789"/>
    </location>
</feature>
<dbReference type="Proteomes" id="UP001597062">
    <property type="component" value="Unassembled WGS sequence"/>
</dbReference>
<dbReference type="InterPro" id="IPR016032">
    <property type="entry name" value="Sig_transdc_resp-reg_C-effctor"/>
</dbReference>
<dbReference type="InterPro" id="IPR000792">
    <property type="entry name" value="Tscrpt_reg_LuxR_C"/>
</dbReference>
<dbReference type="Gene3D" id="1.10.10.10">
    <property type="entry name" value="Winged helix-like DNA-binding domain superfamily/Winged helix DNA-binding domain"/>
    <property type="match status" value="1"/>
</dbReference>
<dbReference type="SMART" id="SM00421">
    <property type="entry name" value="HTH_LUXR"/>
    <property type="match status" value="1"/>
</dbReference>
<reference evidence="5" key="1">
    <citation type="journal article" date="2019" name="Int. J. Syst. Evol. Microbiol.">
        <title>The Global Catalogue of Microorganisms (GCM) 10K type strain sequencing project: providing services to taxonomists for standard genome sequencing and annotation.</title>
        <authorList>
            <consortium name="The Broad Institute Genomics Platform"/>
            <consortium name="The Broad Institute Genome Sequencing Center for Infectious Disease"/>
            <person name="Wu L."/>
            <person name="Ma J."/>
        </authorList>
    </citation>
    <scope>NUCLEOTIDE SEQUENCE [LARGE SCALE GENOMIC DNA]</scope>
    <source>
        <strain evidence="5">CCUG 60527</strain>
    </source>
</reference>
<comment type="caution">
    <text evidence="4">The sequence shown here is derived from an EMBL/GenBank/DDBJ whole genome shotgun (WGS) entry which is preliminary data.</text>
</comment>
<organism evidence="4 5">
    <name type="scientific">Tenacibaculum geojense</name>
    <dbReference type="NCBI Taxonomy" id="915352"/>
    <lineage>
        <taxon>Bacteria</taxon>
        <taxon>Pseudomonadati</taxon>
        <taxon>Bacteroidota</taxon>
        <taxon>Flavobacteriia</taxon>
        <taxon>Flavobacteriales</taxon>
        <taxon>Flavobacteriaceae</taxon>
        <taxon>Tenacibaculum</taxon>
    </lineage>
</organism>
<keyword evidence="2" id="KW-1133">Transmembrane helix</keyword>
<dbReference type="EMBL" id="JBHTJR010000014">
    <property type="protein sequence ID" value="MFD0991861.1"/>
    <property type="molecule type" value="Genomic_DNA"/>
</dbReference>
<feature type="transmembrane region" description="Helical" evidence="2">
    <location>
        <begin position="716"/>
        <end position="741"/>
    </location>
</feature>
<evidence type="ECO:0000256" key="1">
    <source>
        <dbReference type="SAM" id="Coils"/>
    </source>
</evidence>
<feature type="domain" description="HTH luxR-type" evidence="3">
    <location>
        <begin position="858"/>
        <end position="915"/>
    </location>
</feature>